<dbReference type="PANTHER" id="PTHR22916">
    <property type="entry name" value="GLYCOSYLTRANSFERASE"/>
    <property type="match status" value="1"/>
</dbReference>
<dbReference type="GO" id="GO:0016758">
    <property type="term" value="F:hexosyltransferase activity"/>
    <property type="evidence" value="ECO:0007669"/>
    <property type="project" value="UniProtKB-ARBA"/>
</dbReference>
<dbReference type="EMBL" id="DVKQ01000101">
    <property type="protein sequence ID" value="HIT38381.1"/>
    <property type="molecule type" value="Genomic_DNA"/>
</dbReference>
<accession>A0A9D1KCQ0</accession>
<comment type="caution">
    <text evidence="2">The sequence shown here is derived from an EMBL/GenBank/DDBJ whole genome shotgun (WGS) entry which is preliminary data.</text>
</comment>
<reference evidence="2" key="2">
    <citation type="journal article" date="2021" name="PeerJ">
        <title>Extensive microbial diversity within the chicken gut microbiome revealed by metagenomics and culture.</title>
        <authorList>
            <person name="Gilroy R."/>
            <person name="Ravi A."/>
            <person name="Getino M."/>
            <person name="Pursley I."/>
            <person name="Horton D.L."/>
            <person name="Alikhan N.F."/>
            <person name="Baker D."/>
            <person name="Gharbi K."/>
            <person name="Hall N."/>
            <person name="Watson M."/>
            <person name="Adriaenssens E.M."/>
            <person name="Foster-Nyarko E."/>
            <person name="Jarju S."/>
            <person name="Secka A."/>
            <person name="Antonio M."/>
            <person name="Oren A."/>
            <person name="Chaudhuri R.R."/>
            <person name="La Ragione R."/>
            <person name="Hildebrand F."/>
            <person name="Pallen M.J."/>
        </authorList>
    </citation>
    <scope>NUCLEOTIDE SEQUENCE</scope>
    <source>
        <strain evidence="2">CHK195-26880</strain>
    </source>
</reference>
<name>A0A9D1KCQ0_9FIRM</name>
<dbReference type="SUPFAM" id="SSF53448">
    <property type="entry name" value="Nucleotide-diphospho-sugar transferases"/>
    <property type="match status" value="1"/>
</dbReference>
<dbReference type="AlphaFoldDB" id="A0A9D1KCQ0"/>
<dbReference type="InterPro" id="IPR029044">
    <property type="entry name" value="Nucleotide-diphossugar_trans"/>
</dbReference>
<protein>
    <submittedName>
        <fullName evidence="2">Glycosyltransferase family 2 protein</fullName>
    </submittedName>
</protein>
<feature type="domain" description="Glycosyltransferase 2-like" evidence="1">
    <location>
        <begin position="5"/>
        <end position="167"/>
    </location>
</feature>
<organism evidence="2 3">
    <name type="scientific">Candidatus Onthousia faecipullorum</name>
    <dbReference type="NCBI Taxonomy" id="2840887"/>
    <lineage>
        <taxon>Bacteria</taxon>
        <taxon>Bacillati</taxon>
        <taxon>Bacillota</taxon>
        <taxon>Bacilli</taxon>
        <taxon>Candidatus Onthousia</taxon>
    </lineage>
</organism>
<evidence type="ECO:0000313" key="3">
    <source>
        <dbReference type="Proteomes" id="UP000886833"/>
    </source>
</evidence>
<dbReference type="PANTHER" id="PTHR22916:SF3">
    <property type="entry name" value="UDP-GLCNAC:BETAGAL BETA-1,3-N-ACETYLGLUCOSAMINYLTRANSFERASE-LIKE PROTEIN 1"/>
    <property type="match status" value="1"/>
</dbReference>
<dbReference type="Pfam" id="PF00535">
    <property type="entry name" value="Glycos_transf_2"/>
    <property type="match status" value="1"/>
</dbReference>
<evidence type="ECO:0000313" key="2">
    <source>
        <dbReference type="EMBL" id="HIT38381.1"/>
    </source>
</evidence>
<dbReference type="InterPro" id="IPR001173">
    <property type="entry name" value="Glyco_trans_2-like"/>
</dbReference>
<dbReference type="Proteomes" id="UP000886833">
    <property type="component" value="Unassembled WGS sequence"/>
</dbReference>
<sequence>MTKVSIIVPVYNSGKYLKTCLDSIVRGTLKDIEIIAIDDCSTDNSLLILEEYAKKDSRIKVYHNEKNLGQGASRNRGLDVARGEYIGFVDSDDYVSCTMYENMYNIAIETNAPLVITYIDYVYDDSFFNKTPTLLEDVFSFNPHDKDRKHVIPYETPSSCTKLYKRELIGNHRFMENTLFEDVEFTYFMMMKAEKITILPAINYYYRVNNYDSLSFRTYKKTDKIYDIFKVLDKLEEDVKSIKRNVFFKEELKRISIKHSLSRIFEIRRWDESIKVREKAIKDFLEIVYEKYGGLQNVNIIELQKSIGHECVDEFLMFLSTKGEVEVKYRYK</sequence>
<reference evidence="2" key="1">
    <citation type="submission" date="2020-10" db="EMBL/GenBank/DDBJ databases">
        <authorList>
            <person name="Gilroy R."/>
        </authorList>
    </citation>
    <scope>NUCLEOTIDE SEQUENCE</scope>
    <source>
        <strain evidence="2">CHK195-26880</strain>
    </source>
</reference>
<evidence type="ECO:0000259" key="1">
    <source>
        <dbReference type="Pfam" id="PF00535"/>
    </source>
</evidence>
<gene>
    <name evidence="2" type="ORF">IAB59_07895</name>
</gene>
<dbReference type="Gene3D" id="3.90.550.10">
    <property type="entry name" value="Spore Coat Polysaccharide Biosynthesis Protein SpsA, Chain A"/>
    <property type="match status" value="1"/>
</dbReference>
<dbReference type="CDD" id="cd00761">
    <property type="entry name" value="Glyco_tranf_GTA_type"/>
    <property type="match status" value="1"/>
</dbReference>
<proteinExistence type="predicted"/>